<evidence type="ECO:0000313" key="1">
    <source>
        <dbReference type="EMBL" id="KAK7799678.1"/>
    </source>
</evidence>
<dbReference type="EMBL" id="JBBHLL010000597">
    <property type="protein sequence ID" value="KAK7799678.1"/>
    <property type="molecule type" value="Genomic_DNA"/>
</dbReference>
<dbReference type="Proteomes" id="UP001488838">
    <property type="component" value="Unassembled WGS sequence"/>
</dbReference>
<name>A0AAW0HAJ9_MYOGA</name>
<dbReference type="AlphaFoldDB" id="A0AAW0HAJ9"/>
<comment type="caution">
    <text evidence="1">The sequence shown here is derived from an EMBL/GenBank/DDBJ whole genome shotgun (WGS) entry which is preliminary data.</text>
</comment>
<organism evidence="1 2">
    <name type="scientific">Myodes glareolus</name>
    <name type="common">Bank vole</name>
    <name type="synonym">Clethrionomys glareolus</name>
    <dbReference type="NCBI Taxonomy" id="447135"/>
    <lineage>
        <taxon>Eukaryota</taxon>
        <taxon>Metazoa</taxon>
        <taxon>Chordata</taxon>
        <taxon>Craniata</taxon>
        <taxon>Vertebrata</taxon>
        <taxon>Euteleostomi</taxon>
        <taxon>Mammalia</taxon>
        <taxon>Eutheria</taxon>
        <taxon>Euarchontoglires</taxon>
        <taxon>Glires</taxon>
        <taxon>Rodentia</taxon>
        <taxon>Myomorpha</taxon>
        <taxon>Muroidea</taxon>
        <taxon>Cricetidae</taxon>
        <taxon>Arvicolinae</taxon>
        <taxon>Myodes</taxon>
    </lineage>
</organism>
<evidence type="ECO:0000313" key="2">
    <source>
        <dbReference type="Proteomes" id="UP001488838"/>
    </source>
</evidence>
<dbReference type="Gene3D" id="2.40.50.1000">
    <property type="match status" value="1"/>
</dbReference>
<proteinExistence type="predicted"/>
<gene>
    <name evidence="1" type="ORF">U0070_005431</name>
</gene>
<protein>
    <submittedName>
        <fullName evidence="1">Uncharacterized protein</fullName>
    </submittedName>
</protein>
<keyword evidence="2" id="KW-1185">Reference proteome</keyword>
<reference evidence="1 2" key="1">
    <citation type="journal article" date="2023" name="bioRxiv">
        <title>Conserved and derived expression patterns and positive selection on dental genes reveal complex evolutionary context of ever-growing rodent molars.</title>
        <authorList>
            <person name="Calamari Z.T."/>
            <person name="Song A."/>
            <person name="Cohen E."/>
            <person name="Akter M."/>
            <person name="Roy R.D."/>
            <person name="Hallikas O."/>
            <person name="Christensen M.M."/>
            <person name="Li P."/>
            <person name="Marangoni P."/>
            <person name="Jernvall J."/>
            <person name="Klein O.D."/>
        </authorList>
    </citation>
    <scope>NUCLEOTIDE SEQUENCE [LARGE SCALE GENOMIC DNA]</scope>
    <source>
        <strain evidence="1">V071</strain>
    </source>
</reference>
<sequence length="78" mass="8969">MKMQRTTGIREHHLWSVHVCSPVEKHRVNVSVHLLPFQGCADWQHHHPGKCRPQSETAPFSGLKVTKATGTKKQFQKF</sequence>
<accession>A0AAW0HAJ9</accession>